<dbReference type="InterPro" id="IPR020904">
    <property type="entry name" value="Sc_DH/Rdtase_CS"/>
</dbReference>
<evidence type="ECO:0000313" key="3">
    <source>
        <dbReference type="EMBL" id="TVZ05359.1"/>
    </source>
</evidence>
<dbReference type="CDD" id="cd05233">
    <property type="entry name" value="SDR_c"/>
    <property type="match status" value="1"/>
</dbReference>
<dbReference type="Pfam" id="PF13561">
    <property type="entry name" value="adh_short_C2"/>
    <property type="match status" value="1"/>
</dbReference>
<dbReference type="InterPro" id="IPR002347">
    <property type="entry name" value="SDR_fam"/>
</dbReference>
<dbReference type="PANTHER" id="PTHR42879:SF2">
    <property type="entry name" value="3-OXOACYL-[ACYL-CARRIER-PROTEIN] REDUCTASE FABG"/>
    <property type="match status" value="1"/>
</dbReference>
<dbReference type="OrthoDB" id="4288312at2"/>
<evidence type="ECO:0000256" key="2">
    <source>
        <dbReference type="ARBA" id="ARBA00023002"/>
    </source>
</evidence>
<comment type="caution">
    <text evidence="3">The sequence shown here is derived from an EMBL/GenBank/DDBJ whole genome shotgun (WGS) entry which is preliminary data.</text>
</comment>
<dbReference type="PANTHER" id="PTHR42879">
    <property type="entry name" value="3-OXOACYL-(ACYL-CARRIER-PROTEIN) REDUCTASE"/>
    <property type="match status" value="1"/>
</dbReference>
<sequence length="285" mass="29498">MTRVALITGCGKRDGMGRAIALTLAASGVAVVVTDKQATGVLNRRQQVVGVADDSWGGVDSLVEEISAAGGTAMAQLGDISDADDAKRMVDTAAAWQGRLDILVNGAGAPQGLDRQDIEDVPIEVFDFVIAINLRGTYLMSRFAVPHMRAQRWGRIINISSQAGQVPAAMSTAYSASKAGVLGFTRALSADVAPWGVTVNAISPGMVATSRALLSLDPNIDVDAEIKRRGSMLAVGRSGYPDDIAEAVAYLASDGAGYMTGQTLVLDGGGSGSMFAKKPPEAQNS</sequence>
<dbReference type="PRINTS" id="PR00080">
    <property type="entry name" value="SDRFAMILY"/>
</dbReference>
<dbReference type="AlphaFoldDB" id="A0A6P2C1T1"/>
<keyword evidence="4" id="KW-1185">Reference proteome</keyword>
<accession>A0A6P2C1T1</accession>
<keyword evidence="2" id="KW-0560">Oxidoreductase</keyword>
<comment type="similarity">
    <text evidence="1">Belongs to the short-chain dehydrogenases/reductases (SDR) family.</text>
</comment>
<gene>
    <name evidence="3" type="ORF">EAS64_12380</name>
</gene>
<dbReference type="InterPro" id="IPR050259">
    <property type="entry name" value="SDR"/>
</dbReference>
<dbReference type="Proteomes" id="UP000460272">
    <property type="component" value="Unassembled WGS sequence"/>
</dbReference>
<dbReference type="GO" id="GO:0032787">
    <property type="term" value="P:monocarboxylic acid metabolic process"/>
    <property type="evidence" value="ECO:0007669"/>
    <property type="project" value="UniProtKB-ARBA"/>
</dbReference>
<dbReference type="GO" id="GO:0016491">
    <property type="term" value="F:oxidoreductase activity"/>
    <property type="evidence" value="ECO:0007669"/>
    <property type="project" value="UniProtKB-KW"/>
</dbReference>
<dbReference type="InterPro" id="IPR036291">
    <property type="entry name" value="NAD(P)-bd_dom_sf"/>
</dbReference>
<dbReference type="PRINTS" id="PR00081">
    <property type="entry name" value="GDHRDH"/>
</dbReference>
<dbReference type="EMBL" id="RPFW01000002">
    <property type="protein sequence ID" value="TVZ05359.1"/>
    <property type="molecule type" value="Genomic_DNA"/>
</dbReference>
<evidence type="ECO:0000256" key="1">
    <source>
        <dbReference type="ARBA" id="ARBA00006484"/>
    </source>
</evidence>
<name>A0A6P2C1T1_9ACTN</name>
<evidence type="ECO:0000313" key="4">
    <source>
        <dbReference type="Proteomes" id="UP000460272"/>
    </source>
</evidence>
<organism evidence="3 4">
    <name type="scientific">Trebonia kvetii</name>
    <dbReference type="NCBI Taxonomy" id="2480626"/>
    <lineage>
        <taxon>Bacteria</taxon>
        <taxon>Bacillati</taxon>
        <taxon>Actinomycetota</taxon>
        <taxon>Actinomycetes</taxon>
        <taxon>Streptosporangiales</taxon>
        <taxon>Treboniaceae</taxon>
        <taxon>Trebonia</taxon>
    </lineage>
</organism>
<protein>
    <submittedName>
        <fullName evidence="3">SDR family oxidoreductase</fullName>
    </submittedName>
</protein>
<dbReference type="FunFam" id="3.40.50.720:FF:000084">
    <property type="entry name" value="Short-chain dehydrogenase reductase"/>
    <property type="match status" value="1"/>
</dbReference>
<reference evidence="3 4" key="1">
    <citation type="submission" date="2018-11" db="EMBL/GenBank/DDBJ databases">
        <title>Trebonia kvetii gen.nov., sp.nov., a novel acidophilic actinobacterium, and proposal of the new actinobacterial family Treboniaceae fam. nov.</title>
        <authorList>
            <person name="Rapoport D."/>
            <person name="Sagova-Mareckova M."/>
            <person name="Sedlacek I."/>
            <person name="Provaznik J."/>
            <person name="Kralova S."/>
            <person name="Pavlinic D."/>
            <person name="Benes V."/>
            <person name="Kopecky J."/>
        </authorList>
    </citation>
    <scope>NUCLEOTIDE SEQUENCE [LARGE SCALE GENOMIC DNA]</scope>
    <source>
        <strain evidence="3 4">15Tr583</strain>
    </source>
</reference>
<dbReference type="PROSITE" id="PS00061">
    <property type="entry name" value="ADH_SHORT"/>
    <property type="match status" value="1"/>
</dbReference>
<dbReference type="SUPFAM" id="SSF51735">
    <property type="entry name" value="NAD(P)-binding Rossmann-fold domains"/>
    <property type="match status" value="1"/>
</dbReference>
<dbReference type="Gene3D" id="3.40.50.720">
    <property type="entry name" value="NAD(P)-binding Rossmann-like Domain"/>
    <property type="match status" value="1"/>
</dbReference>
<proteinExistence type="inferred from homology"/>